<feature type="compositionally biased region" description="Polar residues" evidence="1">
    <location>
        <begin position="37"/>
        <end position="52"/>
    </location>
</feature>
<dbReference type="Proteomes" id="UP000737018">
    <property type="component" value="Unassembled WGS sequence"/>
</dbReference>
<protein>
    <submittedName>
        <fullName evidence="2">Uncharacterized protein</fullName>
    </submittedName>
</protein>
<comment type="caution">
    <text evidence="2">The sequence shown here is derived from an EMBL/GenBank/DDBJ whole genome shotgun (WGS) entry which is preliminary data.</text>
</comment>
<feature type="region of interest" description="Disordered" evidence="1">
    <location>
        <begin position="1"/>
        <end position="25"/>
    </location>
</feature>
<organism evidence="2 3">
    <name type="scientific">Castanea mollissima</name>
    <name type="common">Chinese chestnut</name>
    <dbReference type="NCBI Taxonomy" id="60419"/>
    <lineage>
        <taxon>Eukaryota</taxon>
        <taxon>Viridiplantae</taxon>
        <taxon>Streptophyta</taxon>
        <taxon>Embryophyta</taxon>
        <taxon>Tracheophyta</taxon>
        <taxon>Spermatophyta</taxon>
        <taxon>Magnoliopsida</taxon>
        <taxon>eudicotyledons</taxon>
        <taxon>Gunneridae</taxon>
        <taxon>Pentapetalae</taxon>
        <taxon>rosids</taxon>
        <taxon>fabids</taxon>
        <taxon>Fagales</taxon>
        <taxon>Fagaceae</taxon>
        <taxon>Castanea</taxon>
    </lineage>
</organism>
<sequence>MGRKKGLEFDESPPDDFDPSNPYKDPVAMLEMREHLASTTSRSVDTSSNNISTPLVASAGARTVATPPSTVQRWLSRLSLTDSRLKLFRELNLDGS</sequence>
<dbReference type="AlphaFoldDB" id="A0A8J4RMX1"/>
<evidence type="ECO:0000313" key="2">
    <source>
        <dbReference type="EMBL" id="KAF3969528.1"/>
    </source>
</evidence>
<proteinExistence type="predicted"/>
<accession>A0A8J4RMX1</accession>
<keyword evidence="3" id="KW-1185">Reference proteome</keyword>
<name>A0A8J4RMX1_9ROSI</name>
<gene>
    <name evidence="2" type="ORF">CMV_006682</name>
</gene>
<evidence type="ECO:0000256" key="1">
    <source>
        <dbReference type="SAM" id="MobiDB-lite"/>
    </source>
</evidence>
<feature type="compositionally biased region" description="Acidic residues" evidence="1">
    <location>
        <begin position="9"/>
        <end position="18"/>
    </location>
</feature>
<feature type="region of interest" description="Disordered" evidence="1">
    <location>
        <begin position="33"/>
        <end position="52"/>
    </location>
</feature>
<evidence type="ECO:0000313" key="3">
    <source>
        <dbReference type="Proteomes" id="UP000737018"/>
    </source>
</evidence>
<dbReference type="EMBL" id="JRKL02000639">
    <property type="protein sequence ID" value="KAF3969528.1"/>
    <property type="molecule type" value="Genomic_DNA"/>
</dbReference>
<reference evidence="2" key="1">
    <citation type="submission" date="2020-03" db="EMBL/GenBank/DDBJ databases">
        <title>Castanea mollissima Vanexum genome sequencing.</title>
        <authorList>
            <person name="Staton M."/>
        </authorList>
    </citation>
    <scope>NUCLEOTIDE SEQUENCE</scope>
    <source>
        <tissue evidence="2">Leaf</tissue>
    </source>
</reference>
<dbReference type="OrthoDB" id="10252718at2759"/>